<dbReference type="PANTHER" id="PTHR33048">
    <property type="entry name" value="PTH11-LIKE INTEGRAL MEMBRANE PROTEIN (AFU_ORTHOLOGUE AFUA_5G11245)"/>
    <property type="match status" value="1"/>
</dbReference>
<keyword evidence="3 7" id="KW-1133">Transmembrane helix</keyword>
<evidence type="ECO:0000256" key="3">
    <source>
        <dbReference type="ARBA" id="ARBA00022989"/>
    </source>
</evidence>
<feature type="region of interest" description="Disordered" evidence="6">
    <location>
        <begin position="416"/>
        <end position="435"/>
    </location>
</feature>
<keyword evidence="2 7" id="KW-0812">Transmembrane</keyword>
<dbReference type="PANTHER" id="PTHR33048:SF2">
    <property type="entry name" value="SRPK"/>
    <property type="match status" value="1"/>
</dbReference>
<gene>
    <name evidence="9" type="ORF">GSTUAT00006932001</name>
</gene>
<keyword evidence="4 7" id="KW-0472">Membrane</keyword>
<feature type="region of interest" description="Disordered" evidence="6">
    <location>
        <begin position="334"/>
        <end position="395"/>
    </location>
</feature>
<dbReference type="EMBL" id="LN891102">
    <property type="protein sequence ID" value="CUS08983.1"/>
    <property type="molecule type" value="Genomic_DNA"/>
</dbReference>
<organism evidence="9 10">
    <name type="scientific">Tuber aestivum</name>
    <name type="common">summer truffle</name>
    <dbReference type="NCBI Taxonomy" id="59557"/>
    <lineage>
        <taxon>Eukaryota</taxon>
        <taxon>Fungi</taxon>
        <taxon>Dikarya</taxon>
        <taxon>Ascomycota</taxon>
        <taxon>Pezizomycotina</taxon>
        <taxon>Pezizomycetes</taxon>
        <taxon>Pezizales</taxon>
        <taxon>Tuberaceae</taxon>
        <taxon>Tuber</taxon>
    </lineage>
</organism>
<accession>A0A292PR87</accession>
<evidence type="ECO:0000256" key="1">
    <source>
        <dbReference type="ARBA" id="ARBA00004141"/>
    </source>
</evidence>
<feature type="transmembrane region" description="Helical" evidence="7">
    <location>
        <begin position="224"/>
        <end position="248"/>
    </location>
</feature>
<feature type="domain" description="Rhodopsin" evidence="8">
    <location>
        <begin position="67"/>
        <end position="317"/>
    </location>
</feature>
<dbReference type="InterPro" id="IPR049326">
    <property type="entry name" value="Rhodopsin_dom_fungi"/>
</dbReference>
<dbReference type="GO" id="GO:0016020">
    <property type="term" value="C:membrane"/>
    <property type="evidence" value="ECO:0007669"/>
    <property type="project" value="UniProtKB-SubCell"/>
</dbReference>
<evidence type="ECO:0000256" key="4">
    <source>
        <dbReference type="ARBA" id="ARBA00023136"/>
    </source>
</evidence>
<dbReference type="AlphaFoldDB" id="A0A292PR87"/>
<evidence type="ECO:0000256" key="6">
    <source>
        <dbReference type="SAM" id="MobiDB-lite"/>
    </source>
</evidence>
<feature type="compositionally biased region" description="Gly residues" evidence="6">
    <location>
        <begin position="334"/>
        <end position="351"/>
    </location>
</feature>
<dbReference type="Proteomes" id="UP001412239">
    <property type="component" value="Unassembled WGS sequence"/>
</dbReference>
<evidence type="ECO:0000256" key="2">
    <source>
        <dbReference type="ARBA" id="ARBA00022692"/>
    </source>
</evidence>
<dbReference type="InterPro" id="IPR052337">
    <property type="entry name" value="SAT4-like"/>
</dbReference>
<name>A0A292PR87_9PEZI</name>
<protein>
    <recommendedName>
        <fullName evidence="8">Rhodopsin domain-containing protein</fullName>
    </recommendedName>
</protein>
<evidence type="ECO:0000259" key="8">
    <source>
        <dbReference type="Pfam" id="PF20684"/>
    </source>
</evidence>
<feature type="transmembrane region" description="Helical" evidence="7">
    <location>
        <begin position="260"/>
        <end position="283"/>
    </location>
</feature>
<evidence type="ECO:0000256" key="7">
    <source>
        <dbReference type="SAM" id="Phobius"/>
    </source>
</evidence>
<feature type="transmembrane region" description="Helical" evidence="7">
    <location>
        <begin position="55"/>
        <end position="73"/>
    </location>
</feature>
<comment type="subcellular location">
    <subcellularLocation>
        <location evidence="1">Membrane</location>
        <topology evidence="1">Multi-pass membrane protein</topology>
    </subcellularLocation>
</comment>
<reference evidence="9" key="1">
    <citation type="submission" date="2015-10" db="EMBL/GenBank/DDBJ databases">
        <authorList>
            <person name="Regsiter A."/>
            <person name="william w."/>
        </authorList>
    </citation>
    <scope>NUCLEOTIDE SEQUENCE</scope>
    <source>
        <strain evidence="9">Montdore</strain>
    </source>
</reference>
<evidence type="ECO:0000256" key="5">
    <source>
        <dbReference type="ARBA" id="ARBA00038359"/>
    </source>
</evidence>
<evidence type="ECO:0000313" key="10">
    <source>
        <dbReference type="Proteomes" id="UP001412239"/>
    </source>
</evidence>
<feature type="transmembrane region" description="Helical" evidence="7">
    <location>
        <begin position="143"/>
        <end position="165"/>
    </location>
</feature>
<comment type="similarity">
    <text evidence="5">Belongs to the SAT4 family.</text>
</comment>
<sequence length="435" mass="47518">MAALLGPFTPRSLNSHFAPRNIGSYGMAPPITYATLRARDGGHGDGPDPLLVEGWTLYALGVCVILARLITRYKMVGIEGSKPDDWLMILVMVDDSLVMIIYGIESTMSHLVSLYGGNSNLSPAQREEMSEEEVQRRVFGSKLFMVGWFTYSGAMWMLKLCMVFFFARITVGLRRQVWITGAYVIVGVSYFIICLVLFLTCRPWNKLWQIRPDPGPNCSIESPVYYLTVLSFNVLTDAFLISLPLPLLIRSSLPWRRKAILVLLFSAGIFIITAAILRCVFSLTDPQNSRTVSAWACRETFVAVVVGNAPMLKQLLTKRAWSKARAVTALYGGAGSGSGGSPRSGRPGGSNSGDATLVNGSSEEEEKPEWKIHQHTEMSVKMEDRATLEDDRAPDANRLGASGGCFYAATCESAATNGSASSSHTASGERGRCEP</sequence>
<evidence type="ECO:0000313" key="9">
    <source>
        <dbReference type="EMBL" id="CUS08983.1"/>
    </source>
</evidence>
<feature type="transmembrane region" description="Helical" evidence="7">
    <location>
        <begin position="177"/>
        <end position="199"/>
    </location>
</feature>
<dbReference type="Pfam" id="PF20684">
    <property type="entry name" value="Fung_rhodopsin"/>
    <property type="match status" value="1"/>
</dbReference>
<feature type="compositionally biased region" description="Polar residues" evidence="6">
    <location>
        <begin position="416"/>
        <end position="426"/>
    </location>
</feature>
<feature type="compositionally biased region" description="Basic and acidic residues" evidence="6">
    <location>
        <begin position="368"/>
        <end position="395"/>
    </location>
</feature>
<proteinExistence type="inferred from homology"/>
<keyword evidence="10" id="KW-1185">Reference proteome</keyword>